<dbReference type="OrthoDB" id="442731at2759"/>
<sequence length="525" mass="57972">MASFSLFLFFTFMTTTTALLVLARGGAASAAPLYSDSRWVVNHGGQRVKLACVNWVSHLDAVVAEGLSKQPLDVISKRIKSMGFNCVRLTWPLYLVTNDSYASLTVRNSFRRLGLVESIAAFEAKNPHIIDLTLIKAFQAVVKGLGDENLMVILDNHLTRPGWCCGNTDGNGFFGDEFFDPNLWIEGLTKMATIFRGVPNVVGMSLRNELRGPKQNVPDWFRYMPKGAEAVHAANPEVLVILSGLSFDLDLSFLRNKQVSLTFKRKLVYEAHWYGFSSGQNWVTRNLNEACGQGQGFPLFVSEFGMDLRGGNLNDVRYFHCLMAVAAELDFDWALWSLVGSYYIREGLKGTSEVFGVLDEEWSRLRNGSFSRRISALQSPFRGPGVSGGSAHKVMFHPLTGLCVSGVGPLTLGSCSDSVGWNYTNQQIVSTKKDTKDLCLQAAEVGKEVRVGNQCLDANSKWEMISDSKMHISSKVVIKDNNSTVVCLDVDSNNVVVTNACKCLSTDPNCDPTSQWFKLVDTTRA</sequence>
<keyword evidence="3 4" id="KW-0326">Glycosidase</keyword>
<evidence type="ECO:0000313" key="8">
    <source>
        <dbReference type="Proteomes" id="UP000634136"/>
    </source>
</evidence>
<evidence type="ECO:0000256" key="1">
    <source>
        <dbReference type="ARBA" id="ARBA00005641"/>
    </source>
</evidence>
<dbReference type="Pfam" id="PF00150">
    <property type="entry name" value="Cellulase"/>
    <property type="match status" value="1"/>
</dbReference>
<organism evidence="7 8">
    <name type="scientific">Senna tora</name>
    <dbReference type="NCBI Taxonomy" id="362788"/>
    <lineage>
        <taxon>Eukaryota</taxon>
        <taxon>Viridiplantae</taxon>
        <taxon>Streptophyta</taxon>
        <taxon>Embryophyta</taxon>
        <taxon>Tracheophyta</taxon>
        <taxon>Spermatophyta</taxon>
        <taxon>Magnoliopsida</taxon>
        <taxon>eudicotyledons</taxon>
        <taxon>Gunneridae</taxon>
        <taxon>Pentapetalae</taxon>
        <taxon>rosids</taxon>
        <taxon>fabids</taxon>
        <taxon>Fabales</taxon>
        <taxon>Fabaceae</taxon>
        <taxon>Caesalpinioideae</taxon>
        <taxon>Cassia clade</taxon>
        <taxon>Senna</taxon>
    </lineage>
</organism>
<evidence type="ECO:0000259" key="6">
    <source>
        <dbReference type="Pfam" id="PF00150"/>
    </source>
</evidence>
<dbReference type="EMBL" id="JAAIUW010000004">
    <property type="protein sequence ID" value="KAF7834474.1"/>
    <property type="molecule type" value="Genomic_DNA"/>
</dbReference>
<dbReference type="PANTHER" id="PTHR31263:SF44">
    <property type="entry name" value="OS04G0481200 PROTEIN"/>
    <property type="match status" value="1"/>
</dbReference>
<evidence type="ECO:0000256" key="5">
    <source>
        <dbReference type="SAM" id="SignalP"/>
    </source>
</evidence>
<gene>
    <name evidence="7" type="ORF">G2W53_009333</name>
</gene>
<dbReference type="InterPro" id="IPR017853">
    <property type="entry name" value="GH"/>
</dbReference>
<reference evidence="7" key="1">
    <citation type="submission" date="2020-09" db="EMBL/GenBank/DDBJ databases">
        <title>Genome-Enabled Discovery of Anthraquinone Biosynthesis in Senna tora.</title>
        <authorList>
            <person name="Kang S.-H."/>
            <person name="Pandey R.P."/>
            <person name="Lee C.-M."/>
            <person name="Sim J.-S."/>
            <person name="Jeong J.-T."/>
            <person name="Choi B.-S."/>
            <person name="Jung M."/>
            <person name="Ginzburg D."/>
            <person name="Zhao K."/>
            <person name="Won S.Y."/>
            <person name="Oh T.-J."/>
            <person name="Yu Y."/>
            <person name="Kim N.-H."/>
            <person name="Lee O.R."/>
            <person name="Lee T.-H."/>
            <person name="Bashyal P."/>
            <person name="Kim T.-S."/>
            <person name="Lee W.-H."/>
            <person name="Kawkins C."/>
            <person name="Kim C.-K."/>
            <person name="Kim J.S."/>
            <person name="Ahn B.O."/>
            <person name="Rhee S.Y."/>
            <person name="Sohng J.K."/>
        </authorList>
    </citation>
    <scope>NUCLEOTIDE SEQUENCE</scope>
    <source>
        <tissue evidence="7">Leaf</tissue>
    </source>
</reference>
<evidence type="ECO:0000256" key="3">
    <source>
        <dbReference type="ARBA" id="ARBA00023295"/>
    </source>
</evidence>
<protein>
    <submittedName>
        <fullName evidence="7">Glycosyl hydrolase 5 family protein-like</fullName>
    </submittedName>
</protein>
<evidence type="ECO:0000313" key="7">
    <source>
        <dbReference type="EMBL" id="KAF7834474.1"/>
    </source>
</evidence>
<comment type="similarity">
    <text evidence="1 4">Belongs to the glycosyl hydrolase 5 (cellulase A) family.</text>
</comment>
<dbReference type="GO" id="GO:0000272">
    <property type="term" value="P:polysaccharide catabolic process"/>
    <property type="evidence" value="ECO:0007669"/>
    <property type="project" value="InterPro"/>
</dbReference>
<dbReference type="InterPro" id="IPR001547">
    <property type="entry name" value="Glyco_hydro_5"/>
</dbReference>
<dbReference type="InterPro" id="IPR035992">
    <property type="entry name" value="Ricin_B-like_lectins"/>
</dbReference>
<dbReference type="AlphaFoldDB" id="A0A834WXR9"/>
<evidence type="ECO:0000256" key="4">
    <source>
        <dbReference type="RuleBase" id="RU361153"/>
    </source>
</evidence>
<comment type="caution">
    <text evidence="7">The sequence shown here is derived from an EMBL/GenBank/DDBJ whole genome shotgun (WGS) entry which is preliminary data.</text>
</comment>
<keyword evidence="5" id="KW-0732">Signal</keyword>
<dbReference type="GO" id="GO:0004553">
    <property type="term" value="F:hydrolase activity, hydrolyzing O-glycosyl compounds"/>
    <property type="evidence" value="ECO:0007669"/>
    <property type="project" value="InterPro"/>
</dbReference>
<proteinExistence type="inferred from homology"/>
<feature type="domain" description="Glycoside hydrolase family 5" evidence="6">
    <location>
        <begin position="72"/>
        <end position="338"/>
    </location>
</feature>
<dbReference type="SUPFAM" id="SSF51445">
    <property type="entry name" value="(Trans)glycosidases"/>
    <property type="match status" value="1"/>
</dbReference>
<name>A0A834WXR9_9FABA</name>
<dbReference type="Proteomes" id="UP000634136">
    <property type="component" value="Unassembled WGS sequence"/>
</dbReference>
<dbReference type="Gene3D" id="3.20.20.80">
    <property type="entry name" value="Glycosidases"/>
    <property type="match status" value="1"/>
</dbReference>
<dbReference type="PANTHER" id="PTHR31263">
    <property type="entry name" value="CELLULASE FAMILY PROTEIN (AFU_ORTHOLOGUE AFUA_5G14560)"/>
    <property type="match status" value="1"/>
</dbReference>
<evidence type="ECO:0000256" key="2">
    <source>
        <dbReference type="ARBA" id="ARBA00022801"/>
    </source>
</evidence>
<accession>A0A834WXR9</accession>
<keyword evidence="2 4" id="KW-0378">Hydrolase</keyword>
<dbReference type="SUPFAM" id="SSF50370">
    <property type="entry name" value="Ricin B-like lectins"/>
    <property type="match status" value="1"/>
</dbReference>
<keyword evidence="8" id="KW-1185">Reference proteome</keyword>
<feature type="signal peptide" evidence="5">
    <location>
        <begin position="1"/>
        <end position="18"/>
    </location>
</feature>
<feature type="chain" id="PRO_5032318590" evidence="5">
    <location>
        <begin position="19"/>
        <end position="525"/>
    </location>
</feature>